<keyword evidence="2 11" id="KW-0723">Serine/threonine-protein kinase</keyword>
<dbReference type="PANTHER" id="PTHR24363">
    <property type="entry name" value="SERINE/THREONINE PROTEIN KINASE"/>
    <property type="match status" value="1"/>
</dbReference>
<evidence type="ECO:0000256" key="3">
    <source>
        <dbReference type="ARBA" id="ARBA00022679"/>
    </source>
</evidence>
<evidence type="ECO:0000313" key="12">
    <source>
        <dbReference type="Proteomes" id="UP000629098"/>
    </source>
</evidence>
<dbReference type="PANTHER" id="PTHR24363:SF0">
    <property type="entry name" value="SERINE_THREONINE KINASE LIKE DOMAIN CONTAINING 1"/>
    <property type="match status" value="1"/>
</dbReference>
<dbReference type="Pfam" id="PF00069">
    <property type="entry name" value="Pkinase"/>
    <property type="match status" value="1"/>
</dbReference>
<evidence type="ECO:0000256" key="2">
    <source>
        <dbReference type="ARBA" id="ARBA00022527"/>
    </source>
</evidence>
<dbReference type="Proteomes" id="UP000629098">
    <property type="component" value="Unassembled WGS sequence"/>
</dbReference>
<dbReference type="SMART" id="SM00220">
    <property type="entry name" value="S_TKc"/>
    <property type="match status" value="1"/>
</dbReference>
<dbReference type="EMBL" id="JACXAE010000009">
    <property type="protein sequence ID" value="MBD2770948.1"/>
    <property type="molecule type" value="Genomic_DNA"/>
</dbReference>
<accession>A0A8J6XD07</accession>
<keyword evidence="4 9" id="KW-0547">Nucleotide-binding</keyword>
<dbReference type="InterPro" id="IPR011009">
    <property type="entry name" value="Kinase-like_dom_sf"/>
</dbReference>
<dbReference type="InterPro" id="IPR000719">
    <property type="entry name" value="Prot_kinase_dom"/>
</dbReference>
<evidence type="ECO:0000256" key="1">
    <source>
        <dbReference type="ARBA" id="ARBA00012513"/>
    </source>
</evidence>
<comment type="caution">
    <text evidence="11">The sequence shown here is derived from an EMBL/GenBank/DDBJ whole genome shotgun (WGS) entry which is preliminary data.</text>
</comment>
<sequence length="483" mass="54324">MREPVPDVVAQKFLQRFLEAFTGERSVCLAVRRAREKIHALEPKFPGVTWLPIVFQNPAEPPLTGREFRRIATGVESTQVYPSTEAENQSQILWLPTRLSNSPQPQSPTVVNPPPKPITCSKGHPNPTNNKYCVYCGESLGITAPSLLPPTSVTKVEKQNSAATPIPTQLSTGSVIGGRYKIIQPLGRGGFSQTYLAEDTQRPGTPKCVVKQLHLIENDPSACQIARRLFATEAQVLEQLGTHDYIPRLLAYLEENHKFYLVQELIEGQDLSLEIIPGKQMSESYVLFLLRDVLEILEFVHQQNVIHRDIKPSNLIRRQQDGKLVLIDFGAVKEISNQTLNSQRQSMTVAVGTSGYLPPEQMYGKPQFSSDIYALGMLCIEAITGMRPYQLQPDPNTNEIRWRERAQVGSQLAIILDKMVCYDFKERYQSATEVLWDLKASILPKTIKKVCSSPSLPSKPNKQINFKLYAIARVFRLIGDKFI</sequence>
<evidence type="ECO:0000313" key="11">
    <source>
        <dbReference type="EMBL" id="MBD2770948.1"/>
    </source>
</evidence>
<dbReference type="EC" id="2.7.11.1" evidence="1"/>
<comment type="catalytic activity">
    <reaction evidence="8">
        <text>L-seryl-[protein] + ATP = O-phospho-L-seryl-[protein] + ADP + H(+)</text>
        <dbReference type="Rhea" id="RHEA:17989"/>
        <dbReference type="Rhea" id="RHEA-COMP:9863"/>
        <dbReference type="Rhea" id="RHEA-COMP:11604"/>
        <dbReference type="ChEBI" id="CHEBI:15378"/>
        <dbReference type="ChEBI" id="CHEBI:29999"/>
        <dbReference type="ChEBI" id="CHEBI:30616"/>
        <dbReference type="ChEBI" id="CHEBI:83421"/>
        <dbReference type="ChEBI" id="CHEBI:456216"/>
        <dbReference type="EC" id="2.7.11.1"/>
    </reaction>
</comment>
<feature type="binding site" evidence="9">
    <location>
        <position position="211"/>
    </location>
    <ligand>
        <name>ATP</name>
        <dbReference type="ChEBI" id="CHEBI:30616"/>
    </ligand>
</feature>
<gene>
    <name evidence="11" type="ORF">ICL16_02115</name>
</gene>
<dbReference type="PROSITE" id="PS00107">
    <property type="entry name" value="PROTEIN_KINASE_ATP"/>
    <property type="match status" value="1"/>
</dbReference>
<dbReference type="PROSITE" id="PS50011">
    <property type="entry name" value="PROTEIN_KINASE_DOM"/>
    <property type="match status" value="1"/>
</dbReference>
<feature type="domain" description="Protein kinase" evidence="10">
    <location>
        <begin position="180"/>
        <end position="443"/>
    </location>
</feature>
<dbReference type="GO" id="GO:0004674">
    <property type="term" value="F:protein serine/threonine kinase activity"/>
    <property type="evidence" value="ECO:0007669"/>
    <property type="project" value="UniProtKB-KW"/>
</dbReference>
<dbReference type="Gene3D" id="3.30.200.20">
    <property type="entry name" value="Phosphorylase Kinase, domain 1"/>
    <property type="match status" value="1"/>
</dbReference>
<dbReference type="AlphaFoldDB" id="A0A8J6XD07"/>
<evidence type="ECO:0000256" key="4">
    <source>
        <dbReference type="ARBA" id="ARBA00022741"/>
    </source>
</evidence>
<evidence type="ECO:0000256" key="7">
    <source>
        <dbReference type="ARBA" id="ARBA00047899"/>
    </source>
</evidence>
<evidence type="ECO:0000256" key="8">
    <source>
        <dbReference type="ARBA" id="ARBA00048679"/>
    </source>
</evidence>
<keyword evidence="3" id="KW-0808">Transferase</keyword>
<protein>
    <recommendedName>
        <fullName evidence="1">non-specific serine/threonine protein kinase</fullName>
        <ecNumber evidence="1">2.7.11.1</ecNumber>
    </recommendedName>
</protein>
<proteinExistence type="predicted"/>
<dbReference type="Gene3D" id="1.10.510.10">
    <property type="entry name" value="Transferase(Phosphotransferase) domain 1"/>
    <property type="match status" value="1"/>
</dbReference>
<evidence type="ECO:0000256" key="5">
    <source>
        <dbReference type="ARBA" id="ARBA00022777"/>
    </source>
</evidence>
<comment type="catalytic activity">
    <reaction evidence="7">
        <text>L-threonyl-[protein] + ATP = O-phospho-L-threonyl-[protein] + ADP + H(+)</text>
        <dbReference type="Rhea" id="RHEA:46608"/>
        <dbReference type="Rhea" id="RHEA-COMP:11060"/>
        <dbReference type="Rhea" id="RHEA-COMP:11605"/>
        <dbReference type="ChEBI" id="CHEBI:15378"/>
        <dbReference type="ChEBI" id="CHEBI:30013"/>
        <dbReference type="ChEBI" id="CHEBI:30616"/>
        <dbReference type="ChEBI" id="CHEBI:61977"/>
        <dbReference type="ChEBI" id="CHEBI:456216"/>
        <dbReference type="EC" id="2.7.11.1"/>
    </reaction>
</comment>
<dbReference type="GO" id="GO:0005524">
    <property type="term" value="F:ATP binding"/>
    <property type="evidence" value="ECO:0007669"/>
    <property type="project" value="UniProtKB-UniRule"/>
</dbReference>
<keyword evidence="6 9" id="KW-0067">ATP-binding</keyword>
<organism evidence="11 12">
    <name type="scientific">Iningainema tapete BLCC-T55</name>
    <dbReference type="NCBI Taxonomy" id="2748662"/>
    <lineage>
        <taxon>Bacteria</taxon>
        <taxon>Bacillati</taxon>
        <taxon>Cyanobacteriota</taxon>
        <taxon>Cyanophyceae</taxon>
        <taxon>Nostocales</taxon>
        <taxon>Scytonemataceae</taxon>
        <taxon>Iningainema tapete</taxon>
    </lineage>
</organism>
<keyword evidence="5 11" id="KW-0418">Kinase</keyword>
<dbReference type="InterPro" id="IPR017441">
    <property type="entry name" value="Protein_kinase_ATP_BS"/>
</dbReference>
<dbReference type="SUPFAM" id="SSF56112">
    <property type="entry name" value="Protein kinase-like (PK-like)"/>
    <property type="match status" value="1"/>
</dbReference>
<dbReference type="CDD" id="cd14014">
    <property type="entry name" value="STKc_PknB_like"/>
    <property type="match status" value="1"/>
</dbReference>
<evidence type="ECO:0000256" key="9">
    <source>
        <dbReference type="PROSITE-ProRule" id="PRU10141"/>
    </source>
</evidence>
<keyword evidence="12" id="KW-1185">Reference proteome</keyword>
<name>A0A8J6XD07_9CYAN</name>
<evidence type="ECO:0000256" key="6">
    <source>
        <dbReference type="ARBA" id="ARBA00022840"/>
    </source>
</evidence>
<reference evidence="11" key="1">
    <citation type="submission" date="2020-09" db="EMBL/GenBank/DDBJ databases">
        <title>Iningainema tapete sp. nov. (Scytonemataceae, Cyanobacteria) from greenhouses in central Florida (USA) produces two types of nodularin with biosynthetic potential for microcystin-LR and anabaenopeptins.</title>
        <authorList>
            <person name="Berthold D.E."/>
            <person name="Lefler F.W."/>
            <person name="Huang I.-S."/>
            <person name="Abdulla H."/>
            <person name="Zimba P.V."/>
            <person name="Laughinghouse H.D. IV."/>
        </authorList>
    </citation>
    <scope>NUCLEOTIDE SEQUENCE</scope>
    <source>
        <strain evidence="11">BLCCT55</strain>
    </source>
</reference>
<evidence type="ECO:0000259" key="10">
    <source>
        <dbReference type="PROSITE" id="PS50011"/>
    </source>
</evidence>